<organism evidence="1 2">
    <name type="scientific">Caerostris darwini</name>
    <dbReference type="NCBI Taxonomy" id="1538125"/>
    <lineage>
        <taxon>Eukaryota</taxon>
        <taxon>Metazoa</taxon>
        <taxon>Ecdysozoa</taxon>
        <taxon>Arthropoda</taxon>
        <taxon>Chelicerata</taxon>
        <taxon>Arachnida</taxon>
        <taxon>Araneae</taxon>
        <taxon>Araneomorphae</taxon>
        <taxon>Entelegynae</taxon>
        <taxon>Araneoidea</taxon>
        <taxon>Araneidae</taxon>
        <taxon>Caerostris</taxon>
    </lineage>
</organism>
<name>A0AAV4W268_9ARAC</name>
<reference evidence="1 2" key="1">
    <citation type="submission" date="2021-06" db="EMBL/GenBank/DDBJ databases">
        <title>Caerostris darwini draft genome.</title>
        <authorList>
            <person name="Kono N."/>
            <person name="Arakawa K."/>
        </authorList>
    </citation>
    <scope>NUCLEOTIDE SEQUENCE [LARGE SCALE GENOMIC DNA]</scope>
</reference>
<proteinExistence type="predicted"/>
<protein>
    <submittedName>
        <fullName evidence="1">Uncharacterized protein</fullName>
    </submittedName>
</protein>
<dbReference type="AlphaFoldDB" id="A0AAV4W268"/>
<dbReference type="EMBL" id="BPLQ01014051">
    <property type="protein sequence ID" value="GIY76821.1"/>
    <property type="molecule type" value="Genomic_DNA"/>
</dbReference>
<accession>A0AAV4W268</accession>
<evidence type="ECO:0000313" key="2">
    <source>
        <dbReference type="Proteomes" id="UP001054837"/>
    </source>
</evidence>
<sequence>MSAIIFISCCITMKRLIDDMSKVGYKLKQLLPRKPSPPLSQKLIRHVGLPFSMHAHGEPQVKRAALSSRCSPFIESKLLQVHPLL</sequence>
<gene>
    <name evidence="1" type="ORF">CDAR_178201</name>
</gene>
<dbReference type="Proteomes" id="UP001054837">
    <property type="component" value="Unassembled WGS sequence"/>
</dbReference>
<keyword evidence="2" id="KW-1185">Reference proteome</keyword>
<comment type="caution">
    <text evidence="1">The sequence shown here is derived from an EMBL/GenBank/DDBJ whole genome shotgun (WGS) entry which is preliminary data.</text>
</comment>
<evidence type="ECO:0000313" key="1">
    <source>
        <dbReference type="EMBL" id="GIY76821.1"/>
    </source>
</evidence>